<name>C4WIK4_9HYPH</name>
<proteinExistence type="inferred from homology"/>
<sequence length="487" mass="54649">MGKTNEYEGRPAMKYPRNLVGYGRNTPDPRWPGGANIAVQFVVNYEEGGECCVLDGDPASECLLSEIVGAQAWQGQRNLNMESIYEYGARSGFWRLWRAFTRRNMPVTVYGVTLAMARNPEAVAAMKEADWEIASHGLRWWEYKDVPEEIEREHIREAVRLHTEITGSRPLGIYQGKPSDNTLKLVMEEGGFLYSADSYADELPYWVQGPKGPHLIVPYTLDANDMRFATPQGFNSGDQFFTYLKDTFDVLYREGAEGAPKMMSIGLHCRLVGRPGRVAALERFLDYVQSHDKVWVAKRVDIARHWHENYKPAVADVVPSSAEKNAFVARYGSIFEHSPWIAERAYDAGLTVEEDTASGLAAAMTRVFRAASPEERLAVLKAHPDLAGKLAQAKRLTAESTAEQAGAGLDALTDAEKQSFTELNDAYTAKFGFPFIIAVRGRNKKEILDAFQRRVSNDRDTEFETACAQVERIALLRLKDILPEALY</sequence>
<dbReference type="PROSITE" id="PS51677">
    <property type="entry name" value="NODB"/>
    <property type="match status" value="1"/>
</dbReference>
<dbReference type="InterPro" id="IPR036778">
    <property type="entry name" value="OHCU_decarboxylase_sf"/>
</dbReference>
<dbReference type="PANTHER" id="PTHR43123:SF1">
    <property type="entry name" value="POLYSACCHARIDE DEACETYLASE-RELATED"/>
    <property type="match status" value="1"/>
</dbReference>
<dbReference type="GO" id="GO:0005975">
    <property type="term" value="P:carbohydrate metabolic process"/>
    <property type="evidence" value="ECO:0007669"/>
    <property type="project" value="InterPro"/>
</dbReference>
<dbReference type="InterPro" id="IPR017580">
    <property type="entry name" value="OHCU_decarboxylase-1"/>
</dbReference>
<organism evidence="7 8">
    <name type="scientific">Brucella intermedia LMG 3301</name>
    <dbReference type="NCBI Taxonomy" id="641118"/>
    <lineage>
        <taxon>Bacteria</taxon>
        <taxon>Pseudomonadati</taxon>
        <taxon>Pseudomonadota</taxon>
        <taxon>Alphaproteobacteria</taxon>
        <taxon>Hyphomicrobiales</taxon>
        <taxon>Brucellaceae</taxon>
        <taxon>Brucella/Ochrobactrum group</taxon>
        <taxon>Brucella</taxon>
    </lineage>
</organism>
<comment type="caution">
    <text evidence="7">The sequence shown here is derived from an EMBL/GenBank/DDBJ whole genome shotgun (WGS) entry which is preliminary data.</text>
</comment>
<dbReference type="Proteomes" id="UP000004386">
    <property type="component" value="Unassembled WGS sequence"/>
</dbReference>
<evidence type="ECO:0000256" key="3">
    <source>
        <dbReference type="ARBA" id="ARBA00020071"/>
    </source>
</evidence>
<comment type="function">
    <text evidence="1">Is involved in generating a small heat-stable compound (Nod), an acylated oligomer of N-acetylglucosamine, that stimulates mitosis in various plant protoplasts.</text>
</comment>
<accession>C4WIK4</accession>
<gene>
    <name evidence="7" type="ORF">OINT_1000388</name>
</gene>
<dbReference type="SUPFAM" id="SSF158694">
    <property type="entry name" value="UraD-Like"/>
    <property type="match status" value="1"/>
</dbReference>
<keyword evidence="4" id="KW-0659">Purine metabolism</keyword>
<evidence type="ECO:0000313" key="8">
    <source>
        <dbReference type="Proteomes" id="UP000004386"/>
    </source>
</evidence>
<evidence type="ECO:0000256" key="1">
    <source>
        <dbReference type="ARBA" id="ARBA00003236"/>
    </source>
</evidence>
<protein>
    <recommendedName>
        <fullName evidence="3">Chitooligosaccharide deacetylase</fullName>
    </recommendedName>
    <alternativeName>
        <fullName evidence="5">Nodulation protein B</fullName>
    </alternativeName>
</protein>
<evidence type="ECO:0000259" key="6">
    <source>
        <dbReference type="PROSITE" id="PS51677"/>
    </source>
</evidence>
<dbReference type="NCBIfam" id="TIGR03164">
    <property type="entry name" value="UHCUDC"/>
    <property type="match status" value="1"/>
</dbReference>
<dbReference type="CDD" id="cd10977">
    <property type="entry name" value="CE4_PuuE_SpCDA1"/>
    <property type="match status" value="1"/>
</dbReference>
<dbReference type="NCBIfam" id="TIGR03212">
    <property type="entry name" value="uraD_N-term-dom"/>
    <property type="match status" value="1"/>
</dbReference>
<dbReference type="UniPathway" id="UPA00394">
    <property type="reaction ID" value="UER00652"/>
</dbReference>
<evidence type="ECO:0000256" key="4">
    <source>
        <dbReference type="ARBA" id="ARBA00022631"/>
    </source>
</evidence>
<evidence type="ECO:0000313" key="7">
    <source>
        <dbReference type="EMBL" id="EEQ95045.1"/>
    </source>
</evidence>
<dbReference type="GO" id="GO:0019628">
    <property type="term" value="P:urate catabolic process"/>
    <property type="evidence" value="ECO:0007669"/>
    <property type="project" value="UniProtKB-UniPathway"/>
</dbReference>
<dbReference type="Pfam" id="PF01522">
    <property type="entry name" value="Polysacc_deac_1"/>
    <property type="match status" value="1"/>
</dbReference>
<dbReference type="EMBL" id="ACQA01000001">
    <property type="protein sequence ID" value="EEQ95045.1"/>
    <property type="molecule type" value="Genomic_DNA"/>
</dbReference>
<comment type="similarity">
    <text evidence="2">Belongs to the polysaccharide deacetylase family.</text>
</comment>
<dbReference type="HOGENOM" id="CLU_029940_2_0_5"/>
<dbReference type="PANTHER" id="PTHR43123">
    <property type="entry name" value="POLYSACCHARIDE DEACETYLASE-RELATED"/>
    <property type="match status" value="1"/>
</dbReference>
<dbReference type="GO" id="GO:0006144">
    <property type="term" value="P:purine nucleobase metabolic process"/>
    <property type="evidence" value="ECO:0007669"/>
    <property type="project" value="UniProtKB-KW"/>
</dbReference>
<dbReference type="GO" id="GO:0016810">
    <property type="term" value="F:hydrolase activity, acting on carbon-nitrogen (but not peptide) bonds"/>
    <property type="evidence" value="ECO:0007669"/>
    <property type="project" value="InterPro"/>
</dbReference>
<evidence type="ECO:0000256" key="2">
    <source>
        <dbReference type="ARBA" id="ARBA00010973"/>
    </source>
</evidence>
<dbReference type="Gene3D" id="3.20.20.370">
    <property type="entry name" value="Glycoside hydrolase/deacetylase"/>
    <property type="match status" value="1"/>
</dbReference>
<dbReference type="InterPro" id="IPR011330">
    <property type="entry name" value="Glyco_hydro/deAcase_b/a-brl"/>
</dbReference>
<dbReference type="InterPro" id="IPR018020">
    <property type="entry name" value="OHCU_decarboxylase"/>
</dbReference>
<evidence type="ECO:0000256" key="5">
    <source>
        <dbReference type="ARBA" id="ARBA00032976"/>
    </source>
</evidence>
<dbReference type="AlphaFoldDB" id="C4WIK4"/>
<dbReference type="SUPFAM" id="SSF88713">
    <property type="entry name" value="Glycoside hydrolase/deacetylase"/>
    <property type="match status" value="1"/>
</dbReference>
<dbReference type="Gene3D" id="1.10.3330.10">
    <property type="entry name" value="Oxo-4-hydroxy-4-carboxy-5-ureidoimidazoline decarboxylase"/>
    <property type="match status" value="1"/>
</dbReference>
<reference evidence="7 8" key="1">
    <citation type="submission" date="2009-05" db="EMBL/GenBank/DDBJ databases">
        <authorList>
            <person name="Setubal J.C."/>
            <person name="Boyle S."/>
            <person name="Crasta O.R."/>
            <person name="Gillespie J.J."/>
            <person name="Kenyon R.W."/>
            <person name="Lu J."/>
            <person name="Mane S."/>
            <person name="Nagrani S."/>
            <person name="Shallom J.M."/>
            <person name="Shallom S."/>
            <person name="Shukla M."/>
            <person name="Snyder E.E."/>
            <person name="Sobral B.W."/>
            <person name="Wattam A.R."/>
            <person name="Will R."/>
            <person name="Williams K."/>
            <person name="Yoo H."/>
            <person name="Munk C."/>
            <person name="Tapia R."/>
            <person name="Green L."/>
            <person name="Rogers Y."/>
            <person name="Detter J.C."/>
            <person name="Bruce D."/>
            <person name="Brettin T.S."/>
            <person name="Tsolis R."/>
        </authorList>
    </citation>
    <scope>NUCLEOTIDE SEQUENCE [LARGE SCALE GENOMIC DNA]</scope>
    <source>
        <strain evidence="7 8">LMG 3301</strain>
    </source>
</reference>
<dbReference type="Pfam" id="PF09349">
    <property type="entry name" value="OHCU_decarbox"/>
    <property type="match status" value="1"/>
</dbReference>
<dbReference type="InterPro" id="IPR002509">
    <property type="entry name" value="NODB_dom"/>
</dbReference>
<dbReference type="GO" id="GO:0000255">
    <property type="term" value="P:allantoin metabolic process"/>
    <property type="evidence" value="ECO:0007669"/>
    <property type="project" value="InterPro"/>
</dbReference>
<dbReference type="InterPro" id="IPR017625">
    <property type="entry name" value="PuuE"/>
</dbReference>
<feature type="domain" description="NodB homology" evidence="6">
    <location>
        <begin position="79"/>
        <end position="297"/>
    </location>
</feature>